<evidence type="ECO:0000256" key="11">
    <source>
        <dbReference type="ARBA" id="ARBA00023004"/>
    </source>
</evidence>
<gene>
    <name evidence="16" type="ORF">C1H70_13085</name>
</gene>
<keyword evidence="6 14" id="KW-0349">Heme</keyword>
<comment type="similarity">
    <text evidence="3 14">Belongs to the HemJ family.</text>
</comment>
<dbReference type="PANTHER" id="PTHR40255:SF1">
    <property type="entry name" value="PROTOPORPHYRINOGEN IX OXIDASE"/>
    <property type="match status" value="1"/>
</dbReference>
<dbReference type="AlphaFoldDB" id="A0A2N7UFK0"/>
<keyword evidence="17" id="KW-1185">Reference proteome</keyword>
<dbReference type="InterPro" id="IPR005265">
    <property type="entry name" value="HemJ-like"/>
</dbReference>
<keyword evidence="8 14" id="KW-0479">Metal-binding</keyword>
<keyword evidence="7 15" id="KW-0812">Transmembrane</keyword>
<dbReference type="PIRSF" id="PIRSF004638">
    <property type="entry name" value="UCP004638"/>
    <property type="match status" value="1"/>
</dbReference>
<dbReference type="GO" id="GO:0046872">
    <property type="term" value="F:metal ion binding"/>
    <property type="evidence" value="ECO:0007669"/>
    <property type="project" value="UniProtKB-UniRule"/>
</dbReference>
<evidence type="ECO:0000256" key="7">
    <source>
        <dbReference type="ARBA" id="ARBA00022692"/>
    </source>
</evidence>
<keyword evidence="5 14" id="KW-1003">Cell membrane</keyword>
<evidence type="ECO:0000256" key="15">
    <source>
        <dbReference type="SAM" id="Phobius"/>
    </source>
</evidence>
<evidence type="ECO:0000256" key="5">
    <source>
        <dbReference type="ARBA" id="ARBA00022475"/>
    </source>
</evidence>
<accession>A0A2N7UFK0</accession>
<keyword evidence="10" id="KW-0560">Oxidoreductase</keyword>
<evidence type="ECO:0000256" key="8">
    <source>
        <dbReference type="ARBA" id="ARBA00022723"/>
    </source>
</evidence>
<dbReference type="GO" id="GO:0006782">
    <property type="term" value="P:protoporphyrinogen IX biosynthetic process"/>
    <property type="evidence" value="ECO:0007669"/>
    <property type="project" value="UniProtKB-UniRule"/>
</dbReference>
<sequence length="141" mass="14810">MHWIKFLHIVALVCWCAALLYLPALLHQRARAASANPAGGVLDVRVLPRLLYIALATPAALVAIMSGSVLFLVQGLTGGWLVLKLLAVCGMVLSHAGCGWLVMRLEEGEARKVATGALLCGGLAGICMFVVVVLVLAKPVS</sequence>
<keyword evidence="12 14" id="KW-0472">Membrane</keyword>
<evidence type="ECO:0000256" key="6">
    <source>
        <dbReference type="ARBA" id="ARBA00022617"/>
    </source>
</evidence>
<evidence type="ECO:0000256" key="1">
    <source>
        <dbReference type="ARBA" id="ARBA00004651"/>
    </source>
</evidence>
<evidence type="ECO:0000313" key="17">
    <source>
        <dbReference type="Proteomes" id="UP000235547"/>
    </source>
</evidence>
<dbReference type="Proteomes" id="UP000235547">
    <property type="component" value="Unassembled WGS sequence"/>
</dbReference>
<evidence type="ECO:0000256" key="4">
    <source>
        <dbReference type="ARBA" id="ARBA00017504"/>
    </source>
</evidence>
<dbReference type="GO" id="GO:0070818">
    <property type="term" value="F:protoporphyrinogen oxidase activity"/>
    <property type="evidence" value="ECO:0007669"/>
    <property type="project" value="UniProtKB-UniRule"/>
</dbReference>
<comment type="pathway">
    <text evidence="2 14">Porphyrin-containing compound metabolism; protoporphyrin-IX biosynthesis; protoporphyrin-IX from protoporphyrinogen-IX: step 1/1.</text>
</comment>
<dbReference type="EC" id="1.3.99.-" evidence="14"/>
<dbReference type="RefSeq" id="WP_102588778.1">
    <property type="nucleotide sequence ID" value="NZ_BNAE01000001.1"/>
</dbReference>
<keyword evidence="9 15" id="KW-1133">Transmembrane helix</keyword>
<dbReference type="PANTHER" id="PTHR40255">
    <property type="entry name" value="UPF0093 MEMBRANE PROTEIN SLR1790"/>
    <property type="match status" value="1"/>
</dbReference>
<feature type="transmembrane region" description="Helical" evidence="15">
    <location>
        <begin position="114"/>
        <end position="137"/>
    </location>
</feature>
<proteinExistence type="inferred from homology"/>
<dbReference type="GO" id="GO:0005886">
    <property type="term" value="C:plasma membrane"/>
    <property type="evidence" value="ECO:0007669"/>
    <property type="project" value="UniProtKB-SubCell"/>
</dbReference>
<dbReference type="OrthoDB" id="5770094at2"/>
<feature type="transmembrane region" description="Helical" evidence="15">
    <location>
        <begin position="80"/>
        <end position="102"/>
    </location>
</feature>
<evidence type="ECO:0000256" key="12">
    <source>
        <dbReference type="ARBA" id="ARBA00023136"/>
    </source>
</evidence>
<feature type="transmembrane region" description="Helical" evidence="15">
    <location>
        <begin position="51"/>
        <end position="73"/>
    </location>
</feature>
<dbReference type="EMBL" id="PNRG01000029">
    <property type="protein sequence ID" value="PMR79226.1"/>
    <property type="molecule type" value="Genomic_DNA"/>
</dbReference>
<evidence type="ECO:0000256" key="13">
    <source>
        <dbReference type="ARBA" id="ARBA00048390"/>
    </source>
</evidence>
<comment type="subcellular location">
    <subcellularLocation>
        <location evidence="1">Cell membrane</location>
        <topology evidence="1">Multi-pass membrane protein</topology>
    </subcellularLocation>
</comment>
<organism evidence="16 17">
    <name type="scientific">Halomonas urumqiensis</name>
    <dbReference type="NCBI Taxonomy" id="1684789"/>
    <lineage>
        <taxon>Bacteria</taxon>
        <taxon>Pseudomonadati</taxon>
        <taxon>Pseudomonadota</taxon>
        <taxon>Gammaproteobacteria</taxon>
        <taxon>Oceanospirillales</taxon>
        <taxon>Halomonadaceae</taxon>
        <taxon>Halomonas</taxon>
    </lineage>
</organism>
<dbReference type="Pfam" id="PF03653">
    <property type="entry name" value="UPF0093"/>
    <property type="match status" value="1"/>
</dbReference>
<comment type="cofactor">
    <cofactor evidence="14">
        <name>heme b</name>
        <dbReference type="ChEBI" id="CHEBI:60344"/>
    </cofactor>
    <text evidence="14">Binds 1 heme b (iron(II)-protoporphyrin IX) group per subunit.</text>
</comment>
<keyword evidence="11 14" id="KW-0408">Iron</keyword>
<evidence type="ECO:0000256" key="9">
    <source>
        <dbReference type="ARBA" id="ARBA00022989"/>
    </source>
</evidence>
<name>A0A2N7UFK0_9GAMM</name>
<protein>
    <recommendedName>
        <fullName evidence="4 14">Protoporphyrinogen IX oxidase</fullName>
        <ecNumber evidence="14">1.3.99.-</ecNumber>
    </recommendedName>
</protein>
<evidence type="ECO:0000256" key="14">
    <source>
        <dbReference type="PIRNR" id="PIRNR004638"/>
    </source>
</evidence>
<dbReference type="UniPathway" id="UPA00251">
    <property type="reaction ID" value="UER00324"/>
</dbReference>
<evidence type="ECO:0000256" key="10">
    <source>
        <dbReference type="ARBA" id="ARBA00023002"/>
    </source>
</evidence>
<comment type="caution">
    <text evidence="16">The sequence shown here is derived from an EMBL/GenBank/DDBJ whole genome shotgun (WGS) entry which is preliminary data.</text>
</comment>
<comment type="catalytic activity">
    <reaction evidence="13 14">
        <text>protoporphyrinogen IX + 3 A = protoporphyrin IX + 3 AH2</text>
        <dbReference type="Rhea" id="RHEA:62000"/>
        <dbReference type="ChEBI" id="CHEBI:13193"/>
        <dbReference type="ChEBI" id="CHEBI:17499"/>
        <dbReference type="ChEBI" id="CHEBI:57306"/>
        <dbReference type="ChEBI" id="CHEBI:57307"/>
    </reaction>
</comment>
<evidence type="ECO:0000256" key="3">
    <source>
        <dbReference type="ARBA" id="ARBA00006501"/>
    </source>
</evidence>
<evidence type="ECO:0000256" key="2">
    <source>
        <dbReference type="ARBA" id="ARBA00005073"/>
    </source>
</evidence>
<evidence type="ECO:0000313" key="16">
    <source>
        <dbReference type="EMBL" id="PMR79226.1"/>
    </source>
</evidence>
<reference evidence="16 17" key="1">
    <citation type="submission" date="2018-01" db="EMBL/GenBank/DDBJ databases">
        <title>Halomonas endophytica sp. nov., isolated from storage liquid in the stems of Populus euphratica.</title>
        <authorList>
            <person name="Chen C."/>
        </authorList>
    </citation>
    <scope>NUCLEOTIDE SEQUENCE [LARGE SCALE GENOMIC DNA]</scope>
    <source>
        <strain evidence="16 17">BZ-SZ-XJ27</strain>
    </source>
</reference>
<comment type="function">
    <text evidence="14">Catalyzes the oxidation of protoporphyrinogen IX to protoporphyrin IX.</text>
</comment>